<evidence type="ECO:0000256" key="1">
    <source>
        <dbReference type="ARBA" id="ARBA00023002"/>
    </source>
</evidence>
<proteinExistence type="predicted"/>
<dbReference type="PROSITE" id="PS00060">
    <property type="entry name" value="ADH_IRON_2"/>
    <property type="match status" value="1"/>
</dbReference>
<accession>A0ABX8Z8G3</accession>
<dbReference type="InterPro" id="IPR018211">
    <property type="entry name" value="ADH_Fe_CS"/>
</dbReference>
<name>A0ABX8Z8G3_9NEIS</name>
<dbReference type="Proteomes" id="UP000825679">
    <property type="component" value="Chromosome"/>
</dbReference>
<sequence>MTNFEFFNPTKIVFGTETIAKLDQLVPANARVMILLGGESARKNGTVAEVRAALGSREVHEFNGIEPNPTYETLMQAVEIIRAEKLDFLLAVGGGSVIDGTKFIAAAVPFAGEPWDILTTFGQTITSALPFGTVLTLPATGSEMNHGAVITQKATHTKLPFMNPLVFPQFSILDPSKTFTLPTRQIANGVVDAFVHTVEQYLTYPVNGMVQDRYAEGLLNILIEIGPKVLANPQDYDLRANLMWAATQALNGLIGAGVPQDWSTHMIGHELTALFDIDHARTLAIVLPANLVLRSESKREKLLQYADRVWHITAGTEEERIAAAINKTREFFEAMGIKTRLADYDLGAAVIDTVIAKLEAHGMTALGERQDVTLAMSRQILENSL</sequence>
<organism evidence="4 5">
    <name type="scientific">Deefgea tanakiae</name>
    <dbReference type="NCBI Taxonomy" id="2865840"/>
    <lineage>
        <taxon>Bacteria</taxon>
        <taxon>Pseudomonadati</taxon>
        <taxon>Pseudomonadota</taxon>
        <taxon>Betaproteobacteria</taxon>
        <taxon>Neisseriales</taxon>
        <taxon>Chitinibacteraceae</taxon>
        <taxon>Deefgea</taxon>
    </lineage>
</organism>
<dbReference type="Pfam" id="PF00465">
    <property type="entry name" value="Fe-ADH"/>
    <property type="match status" value="1"/>
</dbReference>
<dbReference type="Gene3D" id="3.40.50.1970">
    <property type="match status" value="1"/>
</dbReference>
<dbReference type="InterPro" id="IPR056798">
    <property type="entry name" value="ADH_Fe_C"/>
</dbReference>
<dbReference type="SUPFAM" id="SSF56796">
    <property type="entry name" value="Dehydroquinate synthase-like"/>
    <property type="match status" value="1"/>
</dbReference>
<dbReference type="InterPro" id="IPR001670">
    <property type="entry name" value="ADH_Fe/GldA"/>
</dbReference>
<keyword evidence="5" id="KW-1185">Reference proteome</keyword>
<reference evidence="4 5" key="1">
    <citation type="submission" date="2021-08" db="EMBL/GenBank/DDBJ databases">
        <title>complete genome sequencing of Deefgea sp. D25.</title>
        <authorList>
            <person name="Bae J.-W."/>
            <person name="Gim D.-H."/>
        </authorList>
    </citation>
    <scope>NUCLEOTIDE SEQUENCE [LARGE SCALE GENOMIC DNA]</scope>
    <source>
        <strain evidence="4 5">D25</strain>
    </source>
</reference>
<protein>
    <submittedName>
        <fullName evidence="4">Iron-containing alcohol dehydrogenase</fullName>
    </submittedName>
</protein>
<dbReference type="PANTHER" id="PTHR43633:SF1">
    <property type="entry name" value="ALCOHOL DEHYDROGENASE YQHD"/>
    <property type="match status" value="1"/>
</dbReference>
<dbReference type="PROSITE" id="PS00913">
    <property type="entry name" value="ADH_IRON_1"/>
    <property type="match status" value="1"/>
</dbReference>
<evidence type="ECO:0000313" key="4">
    <source>
        <dbReference type="EMBL" id="QZA78602.1"/>
    </source>
</evidence>
<evidence type="ECO:0000313" key="5">
    <source>
        <dbReference type="Proteomes" id="UP000825679"/>
    </source>
</evidence>
<dbReference type="PANTHER" id="PTHR43633">
    <property type="entry name" value="ALCOHOL DEHYDROGENASE YQHD"/>
    <property type="match status" value="1"/>
</dbReference>
<dbReference type="RefSeq" id="WP_221007131.1">
    <property type="nucleotide sequence ID" value="NZ_CP081150.1"/>
</dbReference>
<evidence type="ECO:0000259" key="2">
    <source>
        <dbReference type="Pfam" id="PF00465"/>
    </source>
</evidence>
<dbReference type="Pfam" id="PF25137">
    <property type="entry name" value="ADH_Fe_C"/>
    <property type="match status" value="1"/>
</dbReference>
<dbReference type="Gene3D" id="1.20.1090.10">
    <property type="entry name" value="Dehydroquinate synthase-like - alpha domain"/>
    <property type="match status" value="1"/>
</dbReference>
<dbReference type="EMBL" id="CP081150">
    <property type="protein sequence ID" value="QZA78602.1"/>
    <property type="molecule type" value="Genomic_DNA"/>
</dbReference>
<gene>
    <name evidence="4" type="ORF">K4H28_04075</name>
</gene>
<feature type="domain" description="Fe-containing alcohol dehydrogenase-like C-terminal" evidence="3">
    <location>
        <begin position="187"/>
        <end position="354"/>
    </location>
</feature>
<dbReference type="InterPro" id="IPR044731">
    <property type="entry name" value="BDH-like"/>
</dbReference>
<dbReference type="CDD" id="cd08187">
    <property type="entry name" value="BDH"/>
    <property type="match status" value="1"/>
</dbReference>
<keyword evidence="1" id="KW-0560">Oxidoreductase</keyword>
<feature type="domain" description="Alcohol dehydrogenase iron-type/glycerol dehydrogenase GldA" evidence="2">
    <location>
        <begin position="9"/>
        <end position="175"/>
    </location>
</feature>
<evidence type="ECO:0000259" key="3">
    <source>
        <dbReference type="Pfam" id="PF25137"/>
    </source>
</evidence>